<reference evidence="2 3" key="1">
    <citation type="submission" date="2022-10" db="EMBL/GenBank/DDBJ databases">
        <title>Luteolibacter arcticus strain CCTCC AB 2014275, whole genome shotgun sequencing project.</title>
        <authorList>
            <person name="Zhao G."/>
            <person name="Shen L."/>
        </authorList>
    </citation>
    <scope>NUCLEOTIDE SEQUENCE [LARGE SCALE GENOMIC DNA]</scope>
    <source>
        <strain evidence="2 3">CCTCC AB 2014275</strain>
    </source>
</reference>
<dbReference type="Gene3D" id="3.60.10.10">
    <property type="entry name" value="Endonuclease/exonuclease/phosphatase"/>
    <property type="match status" value="1"/>
</dbReference>
<keyword evidence="2" id="KW-0540">Nuclease</keyword>
<evidence type="ECO:0000313" key="2">
    <source>
        <dbReference type="EMBL" id="MCW1923094.1"/>
    </source>
</evidence>
<evidence type="ECO:0000259" key="1">
    <source>
        <dbReference type="Pfam" id="PF03372"/>
    </source>
</evidence>
<protein>
    <submittedName>
        <fullName evidence="2">Endonuclease/exonuclease/phosphatase family protein</fullName>
    </submittedName>
</protein>
<dbReference type="Pfam" id="PF01663">
    <property type="entry name" value="Phosphodiest"/>
    <property type="match status" value="1"/>
</dbReference>
<dbReference type="PANTHER" id="PTHR14859">
    <property type="entry name" value="CALCOFLUOR WHITE HYPERSENSITIVE PROTEIN PRECURSOR"/>
    <property type="match status" value="1"/>
</dbReference>
<dbReference type="InterPro" id="IPR005135">
    <property type="entry name" value="Endo/exonuclease/phosphatase"/>
</dbReference>
<feature type="domain" description="Endonuclease/exonuclease/phosphatase" evidence="1">
    <location>
        <begin position="537"/>
        <end position="766"/>
    </location>
</feature>
<dbReference type="Proteomes" id="UP001320876">
    <property type="component" value="Unassembled WGS sequence"/>
</dbReference>
<dbReference type="InterPro" id="IPR051916">
    <property type="entry name" value="GPI-anchor_lipid_remodeler"/>
</dbReference>
<dbReference type="GO" id="GO:0004519">
    <property type="term" value="F:endonuclease activity"/>
    <property type="evidence" value="ECO:0007669"/>
    <property type="project" value="UniProtKB-KW"/>
</dbReference>
<keyword evidence="3" id="KW-1185">Reference proteome</keyword>
<dbReference type="PANTHER" id="PTHR14859:SF15">
    <property type="entry name" value="ENDONUCLEASE_EXONUCLEASE_PHOSPHATASE DOMAIN-CONTAINING PROTEIN"/>
    <property type="match status" value="1"/>
</dbReference>
<proteinExistence type="predicted"/>
<organism evidence="2 3">
    <name type="scientific">Luteolibacter arcticus</name>
    <dbReference type="NCBI Taxonomy" id="1581411"/>
    <lineage>
        <taxon>Bacteria</taxon>
        <taxon>Pseudomonadati</taxon>
        <taxon>Verrucomicrobiota</taxon>
        <taxon>Verrucomicrobiia</taxon>
        <taxon>Verrucomicrobiales</taxon>
        <taxon>Verrucomicrobiaceae</taxon>
        <taxon>Luteolibacter</taxon>
    </lineage>
</organism>
<dbReference type="InterPro" id="IPR002591">
    <property type="entry name" value="Phosphodiest/P_Trfase"/>
</dbReference>
<accession>A0ABT3GHW3</accession>
<keyword evidence="2" id="KW-0378">Hydrolase</keyword>
<dbReference type="SUPFAM" id="SSF56219">
    <property type="entry name" value="DNase I-like"/>
    <property type="match status" value="1"/>
</dbReference>
<name>A0ABT3GHW3_9BACT</name>
<sequence length="776" mass="87227">MKLPVGEAEHPGLIILQIDGLSRSQFEYAIEKGNLPFLSKLMRRGHFTLESFYSGVPSTTPAVQGEIFYGVRAAVPGFQFLHRESGKVMRMYEAESAAAIEAELRERGEQPLLEGGCGYSNIYRAGTAFSRYCSQDLASTELVRRVNPLKWLVLGLVYLPKLLRMAGLALLEFAIALADAVKGFYERENVLSELIFVPARVVVCILLREAIRFRILLDIERGVPVIHGNFLGYDEQSHRRGPRSAFAHWTLKGIDRAIRDIFRAGDHSAYRDYEVIVHSDHGQEHTIPYERKYGRELHSAVAEVFSTGPMAGTEVWMRRRSELLGDTMGRFRNLMGMQSDSVASGTPQPESQIIVTAMGPLGHIYLPRPLASEELENYALELVKSAGVPLVLLPQEDGTVRAFNGRGQWSLPTHAAEVLGASHPFLAEVTQDLVALCFHPNAGNLLISGWDPEGEPLSFPMENGAHCGPGSEETRGFLLVPDRIRRWHHARLPATGTRVRGEDLRKIGLHFLGRDGTREERVAERLQRDRELPLRVMTYNIHSCVGLDGKVRPERVARVINHFDPDIIAVQEVDCHRLRSRGYDQAQLIADHLRMTHVFHAMFEEQRERYGIALFSRHPFTTIRADYLTEADPRLFREARGAIWVKVEPEGGKPFHFVNTHFGLGRAERVRQADELLGERWLGTVPADEPVVVAGDFNSGPRSRALQRLRQRFRDVQLAVPGHVPIPTFSSACPLLRIDHVFVSEHFTVEGVDQPFSPVARIASDHLPLCAELTLR</sequence>
<comment type="caution">
    <text evidence="2">The sequence shown here is derived from an EMBL/GenBank/DDBJ whole genome shotgun (WGS) entry which is preliminary data.</text>
</comment>
<keyword evidence="2" id="KW-0255">Endonuclease</keyword>
<dbReference type="InterPro" id="IPR036691">
    <property type="entry name" value="Endo/exonu/phosph_ase_sf"/>
</dbReference>
<evidence type="ECO:0000313" key="3">
    <source>
        <dbReference type="Proteomes" id="UP001320876"/>
    </source>
</evidence>
<dbReference type="Pfam" id="PF03372">
    <property type="entry name" value="Exo_endo_phos"/>
    <property type="match status" value="1"/>
</dbReference>
<dbReference type="InterPro" id="IPR017850">
    <property type="entry name" value="Alkaline_phosphatase_core_sf"/>
</dbReference>
<dbReference type="EMBL" id="JAPDDT010000004">
    <property type="protein sequence ID" value="MCW1923094.1"/>
    <property type="molecule type" value="Genomic_DNA"/>
</dbReference>
<gene>
    <name evidence="2" type="ORF">OKA05_11065</name>
</gene>
<dbReference type="SUPFAM" id="SSF53649">
    <property type="entry name" value="Alkaline phosphatase-like"/>
    <property type="match status" value="1"/>
</dbReference>
<dbReference type="Gene3D" id="3.40.720.10">
    <property type="entry name" value="Alkaline Phosphatase, subunit A"/>
    <property type="match status" value="2"/>
</dbReference>